<dbReference type="PROSITE" id="PS00211">
    <property type="entry name" value="ABC_TRANSPORTER_1"/>
    <property type="match status" value="1"/>
</dbReference>
<dbReference type="Gene3D" id="3.40.50.300">
    <property type="entry name" value="P-loop containing nucleotide triphosphate hydrolases"/>
    <property type="match status" value="1"/>
</dbReference>
<dbReference type="RefSeq" id="WP_137403468.1">
    <property type="nucleotide sequence ID" value="NZ_BMIU01000008.1"/>
</dbReference>
<dbReference type="InterPro" id="IPR003439">
    <property type="entry name" value="ABC_transporter-like_ATP-bd"/>
</dbReference>
<dbReference type="SMART" id="SM00382">
    <property type="entry name" value="AAA"/>
    <property type="match status" value="1"/>
</dbReference>
<sequence>MIDLNLRKTLASDGAAMVLDIQLAIAKGQFITLFGPSGSGKTSTLRLISGLMKPDDGYMTVAGECWVDSAKNLHVPPGKRKLGYLFQDYALFPNMTVKENIVFALADPKDTDFLMELLESMDLVPFADFRPSQLSGGQQQRAALARALAVKPDILLLDEPLSALDHAMRKKLQGYILSIHQKYALTTILVSHDVGEILKLSDSVIEMNNGKIQRKCTPKELFGNGLTSAKFQFHGEVIAIHKEDVVYIIHIKIGSELVKVVCDMDEGKSLNLGDKVMVGSKAFNPLIKKI</sequence>
<dbReference type="InterPro" id="IPR017871">
    <property type="entry name" value="ABC_transporter-like_CS"/>
</dbReference>
<accession>A0ABQ1UYU9</accession>
<keyword evidence="3" id="KW-0067">ATP-binding</keyword>
<reference evidence="6" key="1">
    <citation type="journal article" date="2019" name="Int. J. Syst. Evol. Microbiol.">
        <title>The Global Catalogue of Microorganisms (GCM) 10K type strain sequencing project: providing services to taxonomists for standard genome sequencing and annotation.</title>
        <authorList>
            <consortium name="The Broad Institute Genomics Platform"/>
            <consortium name="The Broad Institute Genome Sequencing Center for Infectious Disease"/>
            <person name="Wu L."/>
            <person name="Ma J."/>
        </authorList>
    </citation>
    <scope>NUCLEOTIDE SEQUENCE [LARGE SCALE GENOMIC DNA]</scope>
    <source>
        <strain evidence="6">CGMCC 1.15407</strain>
    </source>
</reference>
<comment type="caution">
    <text evidence="5">The sequence shown here is derived from an EMBL/GenBank/DDBJ whole genome shotgun (WGS) entry which is preliminary data.</text>
</comment>
<dbReference type="PROSITE" id="PS50893">
    <property type="entry name" value="ABC_TRANSPORTER_2"/>
    <property type="match status" value="1"/>
</dbReference>
<evidence type="ECO:0000313" key="6">
    <source>
        <dbReference type="Proteomes" id="UP000647339"/>
    </source>
</evidence>
<evidence type="ECO:0000259" key="4">
    <source>
        <dbReference type="PROSITE" id="PS50893"/>
    </source>
</evidence>
<keyword evidence="6" id="KW-1185">Reference proteome</keyword>
<organism evidence="5 6">
    <name type="scientific">Echinicola rosea</name>
    <dbReference type="NCBI Taxonomy" id="1807691"/>
    <lineage>
        <taxon>Bacteria</taxon>
        <taxon>Pseudomonadati</taxon>
        <taxon>Bacteroidota</taxon>
        <taxon>Cytophagia</taxon>
        <taxon>Cytophagales</taxon>
        <taxon>Cyclobacteriaceae</taxon>
        <taxon>Echinicola</taxon>
    </lineage>
</organism>
<dbReference type="PANTHER" id="PTHR42781">
    <property type="entry name" value="SPERMIDINE/PUTRESCINE IMPORT ATP-BINDING PROTEIN POTA"/>
    <property type="match status" value="1"/>
</dbReference>
<dbReference type="EMBL" id="BMIU01000008">
    <property type="protein sequence ID" value="GGF30617.1"/>
    <property type="molecule type" value="Genomic_DNA"/>
</dbReference>
<dbReference type="SUPFAM" id="SSF52540">
    <property type="entry name" value="P-loop containing nucleoside triphosphate hydrolases"/>
    <property type="match status" value="1"/>
</dbReference>
<evidence type="ECO:0000256" key="3">
    <source>
        <dbReference type="ARBA" id="ARBA00022840"/>
    </source>
</evidence>
<feature type="domain" description="ABC transporter" evidence="4">
    <location>
        <begin position="1"/>
        <end position="234"/>
    </location>
</feature>
<dbReference type="InterPro" id="IPR027417">
    <property type="entry name" value="P-loop_NTPase"/>
</dbReference>
<evidence type="ECO:0000313" key="5">
    <source>
        <dbReference type="EMBL" id="GGF30617.1"/>
    </source>
</evidence>
<evidence type="ECO:0000256" key="2">
    <source>
        <dbReference type="ARBA" id="ARBA00022741"/>
    </source>
</evidence>
<dbReference type="InterPro" id="IPR003593">
    <property type="entry name" value="AAA+_ATPase"/>
</dbReference>
<proteinExistence type="predicted"/>
<keyword evidence="1" id="KW-0813">Transport</keyword>
<dbReference type="InterPro" id="IPR050093">
    <property type="entry name" value="ABC_SmlMolc_Importer"/>
</dbReference>
<protein>
    <submittedName>
        <fullName evidence="5">GTPase</fullName>
    </submittedName>
</protein>
<dbReference type="PANTHER" id="PTHR42781:SF4">
    <property type="entry name" value="SPERMIDINE_PUTRESCINE IMPORT ATP-BINDING PROTEIN POTA"/>
    <property type="match status" value="1"/>
</dbReference>
<dbReference type="Pfam" id="PF00005">
    <property type="entry name" value="ABC_tran"/>
    <property type="match status" value="1"/>
</dbReference>
<gene>
    <name evidence="5" type="primary">modC</name>
    <name evidence="5" type="ORF">GCM10011339_18510</name>
</gene>
<name>A0ABQ1UYU9_9BACT</name>
<keyword evidence="2" id="KW-0547">Nucleotide-binding</keyword>
<dbReference type="Proteomes" id="UP000647339">
    <property type="component" value="Unassembled WGS sequence"/>
</dbReference>
<evidence type="ECO:0000256" key="1">
    <source>
        <dbReference type="ARBA" id="ARBA00022448"/>
    </source>
</evidence>